<dbReference type="Pfam" id="PF08239">
    <property type="entry name" value="SH3_3"/>
    <property type="match status" value="1"/>
</dbReference>
<dbReference type="InterPro" id="IPR003646">
    <property type="entry name" value="SH3-like_bac-type"/>
</dbReference>
<reference evidence="8" key="1">
    <citation type="submission" date="2012-11" db="EMBL/GenBank/DDBJ databases">
        <title>Dependencies among metagenomic species, viruses, plasmids and units of genetic variation.</title>
        <authorList>
            <person name="Nielsen H.B."/>
            <person name="Almeida M."/>
            <person name="Juncker A.S."/>
            <person name="Rasmussen S."/>
            <person name="Li J."/>
            <person name="Sunagawa S."/>
            <person name="Plichta D."/>
            <person name="Gautier L."/>
            <person name="Le Chatelier E."/>
            <person name="Peletier E."/>
            <person name="Bonde I."/>
            <person name="Nielsen T."/>
            <person name="Manichanh C."/>
            <person name="Arumugam M."/>
            <person name="Batto J."/>
            <person name="Santos M.B.Q.D."/>
            <person name="Blom N."/>
            <person name="Borruel N."/>
            <person name="Burgdorf K.S."/>
            <person name="Boumezbeur F."/>
            <person name="Casellas F."/>
            <person name="Dore J."/>
            <person name="Guarner F."/>
            <person name="Hansen T."/>
            <person name="Hildebrand F."/>
            <person name="Kaas R.S."/>
            <person name="Kennedy S."/>
            <person name="Kristiansen K."/>
            <person name="Kultima J.R."/>
            <person name="Leonard P."/>
            <person name="Levenez F."/>
            <person name="Lund O."/>
            <person name="Moumen B."/>
            <person name="Le Paslier D."/>
            <person name="Pons N."/>
            <person name="Pedersen O."/>
            <person name="Prifti E."/>
            <person name="Qin J."/>
            <person name="Raes J."/>
            <person name="Tap J."/>
            <person name="Tims S."/>
            <person name="Ussery D.W."/>
            <person name="Yamada T."/>
            <person name="MetaHit consortium"/>
            <person name="Renault P."/>
            <person name="Sicheritz-Ponten T."/>
            <person name="Bork P."/>
            <person name="Wang J."/>
            <person name="Brunak S."/>
            <person name="Ehrlich S.D."/>
        </authorList>
    </citation>
    <scope>NUCLEOTIDE SEQUENCE [LARGE SCALE GENOMIC DNA]</scope>
</reference>
<evidence type="ECO:0000256" key="3">
    <source>
        <dbReference type="ARBA" id="ARBA00022801"/>
    </source>
</evidence>
<dbReference type="PANTHER" id="PTHR47053">
    <property type="entry name" value="MUREIN DD-ENDOPEPTIDASE MEPH-RELATED"/>
    <property type="match status" value="1"/>
</dbReference>
<organism evidence="8 9">
    <name type="scientific">Intestinibacter bartlettii CAG:1329</name>
    <dbReference type="NCBI Taxonomy" id="1263063"/>
    <lineage>
        <taxon>Bacteria</taxon>
        <taxon>Bacillati</taxon>
        <taxon>Bacillota</taxon>
        <taxon>Clostridia</taxon>
        <taxon>Peptostreptococcales</taxon>
        <taxon>Peptostreptococcaceae</taxon>
        <taxon>Intestinibacter</taxon>
    </lineage>
</organism>
<dbReference type="GO" id="GO:0008234">
    <property type="term" value="F:cysteine-type peptidase activity"/>
    <property type="evidence" value="ECO:0007669"/>
    <property type="project" value="UniProtKB-KW"/>
</dbReference>
<evidence type="ECO:0000259" key="7">
    <source>
        <dbReference type="PROSITE" id="PS51935"/>
    </source>
</evidence>
<dbReference type="GO" id="GO:0006508">
    <property type="term" value="P:proteolysis"/>
    <property type="evidence" value="ECO:0007669"/>
    <property type="project" value="UniProtKB-KW"/>
</dbReference>
<accession>R5Y516</accession>
<dbReference type="SUPFAM" id="SSF54001">
    <property type="entry name" value="Cysteine proteinases"/>
    <property type="match status" value="1"/>
</dbReference>
<keyword evidence="4" id="KW-0788">Thiol protease</keyword>
<comment type="caution">
    <text evidence="8">The sequence shown here is derived from an EMBL/GenBank/DDBJ whole genome shotgun (WGS) entry which is preliminary data.</text>
</comment>
<keyword evidence="5" id="KW-0732">Signal</keyword>
<evidence type="ECO:0000256" key="5">
    <source>
        <dbReference type="SAM" id="SignalP"/>
    </source>
</evidence>
<dbReference type="Gene3D" id="3.90.1720.10">
    <property type="entry name" value="endopeptidase domain like (from Nostoc punctiforme)"/>
    <property type="match status" value="1"/>
</dbReference>
<evidence type="ECO:0000256" key="2">
    <source>
        <dbReference type="ARBA" id="ARBA00022670"/>
    </source>
</evidence>
<dbReference type="PANTHER" id="PTHR47053:SF1">
    <property type="entry name" value="MUREIN DD-ENDOPEPTIDASE MEPH-RELATED"/>
    <property type="match status" value="1"/>
</dbReference>
<dbReference type="PROSITE" id="PS51935">
    <property type="entry name" value="NLPC_P60"/>
    <property type="match status" value="1"/>
</dbReference>
<dbReference type="EMBL" id="CBBD010000058">
    <property type="protein sequence ID" value="CDA11727.1"/>
    <property type="molecule type" value="Genomic_DNA"/>
</dbReference>
<feature type="signal peptide" evidence="5">
    <location>
        <begin position="1"/>
        <end position="26"/>
    </location>
</feature>
<feature type="chain" id="PRO_5004409858" evidence="5">
    <location>
        <begin position="27"/>
        <end position="361"/>
    </location>
</feature>
<sequence length="361" mass="40846">MKKKGIARILATIVIIGSMNTSFTYALENKYTGDSSYAKIGKQKEELTVIKTGTTTMRLNVRKGESTSYISLGKIEKGTKVEIVEVATTGWYKIKYQDDYGYISHKYVKIDKDTDRVYQNPSQYFQIQDNISFEGQGNYILKKGSMGLKVRKVQQKLGMSKTYKAIVGPVTISKIKAFQKKNRLKQTGEVDYKTWKKMGLSDDDWNNLGAYVSPIQVDENSTKKDCIETMISRAYDYLGTEYIVGASGKPGQGVDCSGLVMQALYAAGINPSPVNVIRHSQPGYEYESRNLFNSKKFKKISYKNRKRGDLIFYSNSNGVIIHIAIYLGNDKVIESWPNKVVVWPIKNSHRSRIAGVRRVFN</sequence>
<evidence type="ECO:0000256" key="4">
    <source>
        <dbReference type="ARBA" id="ARBA00022807"/>
    </source>
</evidence>
<comment type="similarity">
    <text evidence="1">Belongs to the peptidase C40 family.</text>
</comment>
<evidence type="ECO:0000259" key="6">
    <source>
        <dbReference type="PROSITE" id="PS51781"/>
    </source>
</evidence>
<dbReference type="InterPro" id="IPR002477">
    <property type="entry name" value="Peptidoglycan-bd-like"/>
</dbReference>
<dbReference type="SMART" id="SM00287">
    <property type="entry name" value="SH3b"/>
    <property type="match status" value="1"/>
</dbReference>
<keyword evidence="2" id="KW-0645">Protease</keyword>
<dbReference type="InterPro" id="IPR000064">
    <property type="entry name" value="NLP_P60_dom"/>
</dbReference>
<dbReference type="PROSITE" id="PS51781">
    <property type="entry name" value="SH3B"/>
    <property type="match status" value="1"/>
</dbReference>
<dbReference type="RefSeq" id="WP_022072706.1">
    <property type="nucleotide sequence ID" value="NZ_HF999329.1"/>
</dbReference>
<name>R5Y516_9FIRM</name>
<dbReference type="Pfam" id="PF01471">
    <property type="entry name" value="PG_binding_1"/>
    <property type="match status" value="1"/>
</dbReference>
<feature type="domain" description="SH3b" evidence="6">
    <location>
        <begin position="46"/>
        <end position="112"/>
    </location>
</feature>
<evidence type="ECO:0000313" key="8">
    <source>
        <dbReference type="EMBL" id="CDA11727.1"/>
    </source>
</evidence>
<dbReference type="AlphaFoldDB" id="R5Y516"/>
<dbReference type="InterPro" id="IPR038765">
    <property type="entry name" value="Papain-like_cys_pep_sf"/>
</dbReference>
<feature type="domain" description="NlpC/P60" evidence="7">
    <location>
        <begin position="224"/>
        <end position="360"/>
    </location>
</feature>
<protein>
    <submittedName>
        <fullName evidence="8">SH3 domain protein</fullName>
    </submittedName>
</protein>
<proteinExistence type="inferred from homology"/>
<evidence type="ECO:0000313" key="9">
    <source>
        <dbReference type="Proteomes" id="UP000017980"/>
    </source>
</evidence>
<dbReference type="SUPFAM" id="SSF47090">
    <property type="entry name" value="PGBD-like"/>
    <property type="match status" value="1"/>
</dbReference>
<dbReference type="Gene3D" id="2.30.30.40">
    <property type="entry name" value="SH3 Domains"/>
    <property type="match status" value="1"/>
</dbReference>
<evidence type="ECO:0000256" key="1">
    <source>
        <dbReference type="ARBA" id="ARBA00007074"/>
    </source>
</evidence>
<dbReference type="Proteomes" id="UP000017980">
    <property type="component" value="Unassembled WGS sequence"/>
</dbReference>
<keyword evidence="3" id="KW-0378">Hydrolase</keyword>
<dbReference type="Gene3D" id="1.10.101.10">
    <property type="entry name" value="PGBD-like superfamily/PGBD"/>
    <property type="match status" value="1"/>
</dbReference>
<dbReference type="InterPro" id="IPR051202">
    <property type="entry name" value="Peptidase_C40"/>
</dbReference>
<dbReference type="Pfam" id="PF00877">
    <property type="entry name" value="NLPC_P60"/>
    <property type="match status" value="1"/>
</dbReference>
<gene>
    <name evidence="8" type="ORF">BN488_02685</name>
</gene>
<dbReference type="InterPro" id="IPR036365">
    <property type="entry name" value="PGBD-like_sf"/>
</dbReference>
<dbReference type="InterPro" id="IPR036366">
    <property type="entry name" value="PGBDSf"/>
</dbReference>